<organism evidence="2">
    <name type="scientific">marine metagenome</name>
    <dbReference type="NCBI Taxonomy" id="408172"/>
    <lineage>
        <taxon>unclassified sequences</taxon>
        <taxon>metagenomes</taxon>
        <taxon>ecological metagenomes</taxon>
    </lineage>
</organism>
<name>A0A381VJ56_9ZZZZ</name>
<dbReference type="AlphaFoldDB" id="A0A381VJ56"/>
<proteinExistence type="predicted"/>
<dbReference type="EMBL" id="UINC01008989">
    <property type="protein sequence ID" value="SVA40385.1"/>
    <property type="molecule type" value="Genomic_DNA"/>
</dbReference>
<protein>
    <submittedName>
        <fullName evidence="2">Uncharacterized protein</fullName>
    </submittedName>
</protein>
<accession>A0A381VJ56</accession>
<gene>
    <name evidence="2" type="ORF">METZ01_LOCUS93239</name>
</gene>
<sequence>MMAVHPVIDRLQAELDARATALRPPEVVMQPEMLGAARLTRYSFSRTMLRRAVADGWTAGLVRQDLDEEGRGESIYRVDTGTHRFSFVAFTTTIDESAHTDRVIAERWEVAAVLVDGDVTDDLLETLRVEVPAQEEARLDPRILSLTRGNRSVRFFQYLVDALAGGGQPDPDHVGDAGYILRSTAFYANGKFGMRSFAGYPADHPFRVPYRAQFVTAWMFRELGYDMVEHCARVRGGDLAVGFTGGWRRFFGLGNATGLGLVPYAFKHLRVLDAWVGVREVALADVRGRAGDPASADRLAWWIGRAARHFTSGTTDDCHPFLNPAALVPVLDGIAATWGRVAGGDLPFDALYRWAEAEGPETAEMVVSLLLELHDGDDDLFDDLFLVDEHAAADPATTVGETRRLLDERFGWLEALELDGADADVFWWVVSDNTEEPRRARRSRLAPERRDVAIDVALRLWRFRSNLVEADGATPVQGVLVDHPEHRQAFERLHASDRRYCEPRDNACAAGYLPLQIQRFQLAMYGMDNFKPKSTDWLRVTLFQGAPRLDDLGPDTTDDWVLPPRPGMAENPSAPQDRRSP</sequence>
<evidence type="ECO:0000256" key="1">
    <source>
        <dbReference type="SAM" id="MobiDB-lite"/>
    </source>
</evidence>
<evidence type="ECO:0000313" key="2">
    <source>
        <dbReference type="EMBL" id="SVA40385.1"/>
    </source>
</evidence>
<reference evidence="2" key="1">
    <citation type="submission" date="2018-05" db="EMBL/GenBank/DDBJ databases">
        <authorList>
            <person name="Lanie J.A."/>
            <person name="Ng W.-L."/>
            <person name="Kazmierczak K.M."/>
            <person name="Andrzejewski T.M."/>
            <person name="Davidsen T.M."/>
            <person name="Wayne K.J."/>
            <person name="Tettelin H."/>
            <person name="Glass J.I."/>
            <person name="Rusch D."/>
            <person name="Podicherti R."/>
            <person name="Tsui H.-C.T."/>
            <person name="Winkler M.E."/>
        </authorList>
    </citation>
    <scope>NUCLEOTIDE SEQUENCE</scope>
</reference>
<feature type="region of interest" description="Disordered" evidence="1">
    <location>
        <begin position="548"/>
        <end position="581"/>
    </location>
</feature>